<proteinExistence type="predicted"/>
<dbReference type="Proteomes" id="UP000623129">
    <property type="component" value="Unassembled WGS sequence"/>
</dbReference>
<reference evidence="2" key="1">
    <citation type="submission" date="2020-01" db="EMBL/GenBank/DDBJ databases">
        <title>Genome sequence of Kobresia littledalei, the first chromosome-level genome in the family Cyperaceae.</title>
        <authorList>
            <person name="Qu G."/>
        </authorList>
    </citation>
    <scope>NUCLEOTIDE SEQUENCE</scope>
    <source>
        <strain evidence="2">C.B.Clarke</strain>
        <tissue evidence="2">Leaf</tissue>
    </source>
</reference>
<protein>
    <submittedName>
        <fullName evidence="2">Uncharacterized protein</fullName>
    </submittedName>
</protein>
<sequence>MPSSLGIGPERELEDRSRNSRERRPPIAGEIMPAIPLLERLRPITQSSFCVQETPCQVQTLAGMPQLESAAFELGPVRADLNASKSAAASVWVSAVAVAVAEAEEIWKHVHVHMQMHMWRRRGAMGK</sequence>
<name>A0A833QT88_9POAL</name>
<comment type="caution">
    <text evidence="2">The sequence shown here is derived from an EMBL/GenBank/DDBJ whole genome shotgun (WGS) entry which is preliminary data.</text>
</comment>
<keyword evidence="3" id="KW-1185">Reference proteome</keyword>
<dbReference type="AlphaFoldDB" id="A0A833QT88"/>
<evidence type="ECO:0000313" key="2">
    <source>
        <dbReference type="EMBL" id="KAF3329049.1"/>
    </source>
</evidence>
<dbReference type="EMBL" id="SWLB01000015">
    <property type="protein sequence ID" value="KAF3329049.1"/>
    <property type="molecule type" value="Genomic_DNA"/>
</dbReference>
<gene>
    <name evidence="2" type="ORF">FCM35_KLT06127</name>
</gene>
<feature type="compositionally biased region" description="Basic and acidic residues" evidence="1">
    <location>
        <begin position="9"/>
        <end position="25"/>
    </location>
</feature>
<feature type="region of interest" description="Disordered" evidence="1">
    <location>
        <begin position="1"/>
        <end position="28"/>
    </location>
</feature>
<organism evidence="2 3">
    <name type="scientific">Carex littledalei</name>
    <dbReference type="NCBI Taxonomy" id="544730"/>
    <lineage>
        <taxon>Eukaryota</taxon>
        <taxon>Viridiplantae</taxon>
        <taxon>Streptophyta</taxon>
        <taxon>Embryophyta</taxon>
        <taxon>Tracheophyta</taxon>
        <taxon>Spermatophyta</taxon>
        <taxon>Magnoliopsida</taxon>
        <taxon>Liliopsida</taxon>
        <taxon>Poales</taxon>
        <taxon>Cyperaceae</taxon>
        <taxon>Cyperoideae</taxon>
        <taxon>Cariceae</taxon>
        <taxon>Carex</taxon>
        <taxon>Carex subgen. Euthyceras</taxon>
    </lineage>
</organism>
<evidence type="ECO:0000256" key="1">
    <source>
        <dbReference type="SAM" id="MobiDB-lite"/>
    </source>
</evidence>
<accession>A0A833QT88</accession>
<evidence type="ECO:0000313" key="3">
    <source>
        <dbReference type="Proteomes" id="UP000623129"/>
    </source>
</evidence>